<organism evidence="1 2">
    <name type="scientific">Deinococcus hopiensis KR-140</name>
    <dbReference type="NCBI Taxonomy" id="695939"/>
    <lineage>
        <taxon>Bacteria</taxon>
        <taxon>Thermotogati</taxon>
        <taxon>Deinococcota</taxon>
        <taxon>Deinococci</taxon>
        <taxon>Deinococcales</taxon>
        <taxon>Deinococcaceae</taxon>
        <taxon>Deinococcus</taxon>
    </lineage>
</organism>
<dbReference type="Proteomes" id="UP000192582">
    <property type="component" value="Unassembled WGS sequence"/>
</dbReference>
<name>A0A1W1UYI3_9DEIO</name>
<accession>A0A1W1UYI3</accession>
<dbReference type="STRING" id="695939.SAMN00790413_03546"/>
<dbReference type="OrthoDB" id="72829at2"/>
<proteinExistence type="predicted"/>
<dbReference type="RefSeq" id="WP_084047467.1">
    <property type="nucleotide sequence ID" value="NZ_FWWU01000008.1"/>
</dbReference>
<protein>
    <submittedName>
        <fullName evidence="1">Uncharacterized protein</fullName>
    </submittedName>
</protein>
<reference evidence="1 2" key="1">
    <citation type="submission" date="2017-04" db="EMBL/GenBank/DDBJ databases">
        <authorList>
            <person name="Afonso C.L."/>
            <person name="Miller P.J."/>
            <person name="Scott M.A."/>
            <person name="Spackman E."/>
            <person name="Goraichik I."/>
            <person name="Dimitrov K.M."/>
            <person name="Suarez D.L."/>
            <person name="Swayne D.E."/>
        </authorList>
    </citation>
    <scope>NUCLEOTIDE SEQUENCE [LARGE SCALE GENOMIC DNA]</scope>
    <source>
        <strain evidence="1 2">KR-140</strain>
    </source>
</reference>
<dbReference type="AlphaFoldDB" id="A0A1W1UYI3"/>
<evidence type="ECO:0000313" key="2">
    <source>
        <dbReference type="Proteomes" id="UP000192582"/>
    </source>
</evidence>
<evidence type="ECO:0000313" key="1">
    <source>
        <dbReference type="EMBL" id="SMB85794.1"/>
    </source>
</evidence>
<sequence length="137" mass="14589">MITVKPGQVPDLIPDAPEPEQVHVNLAALWLARELTERRVTEGQLSPEQVEAARIALAAKALALKAGLGGVIALDTPAEQGVQQVKIGGLELKLATSTDERGQAVIAASDWDMHAETFLALALPAQIRPRFFPGVAR</sequence>
<dbReference type="EMBL" id="FWWU01000008">
    <property type="protein sequence ID" value="SMB85794.1"/>
    <property type="molecule type" value="Genomic_DNA"/>
</dbReference>
<gene>
    <name evidence="1" type="ORF">SAMN00790413_03546</name>
</gene>
<keyword evidence="2" id="KW-1185">Reference proteome</keyword>